<dbReference type="InterPro" id="IPR002575">
    <property type="entry name" value="Aminoglycoside_PTrfase"/>
</dbReference>
<accession>A0A178ERS8</accession>
<feature type="domain" description="Aminoglycoside phosphotransferase" evidence="1">
    <location>
        <begin position="179"/>
        <end position="236"/>
    </location>
</feature>
<evidence type="ECO:0000259" key="1">
    <source>
        <dbReference type="Pfam" id="PF01636"/>
    </source>
</evidence>
<proteinExistence type="predicted"/>
<dbReference type="VEuPathDB" id="FungiDB:TERG_11980"/>
<dbReference type="InterPro" id="IPR051678">
    <property type="entry name" value="AGP_Transferase"/>
</dbReference>
<dbReference type="InterPro" id="IPR011009">
    <property type="entry name" value="Kinase-like_dom_sf"/>
</dbReference>
<protein>
    <recommendedName>
        <fullName evidence="1">Aminoglycoside phosphotransferase domain-containing protein</fullName>
    </recommendedName>
</protein>
<comment type="caution">
    <text evidence="2">The sequence shown here is derived from an EMBL/GenBank/DDBJ whole genome shotgun (WGS) entry which is preliminary data.</text>
</comment>
<dbReference type="EMBL" id="LHPM01000019">
    <property type="protein sequence ID" value="OAL62143.1"/>
    <property type="molecule type" value="Genomic_DNA"/>
</dbReference>
<dbReference type="Gene3D" id="3.90.1200.10">
    <property type="match status" value="1"/>
</dbReference>
<sequence>MAQAQKESKAARFNIHTLKRLQKAVAADLETDLISYFPKDYSRRLSEMRTPLLPPTRSATEKDIRVFLWPSEPTAVIFPLADSVRSLLEDADVSEALYLEVHKLTVPAPRPSGLLRLNDVSLIFMTYTSTTTLADIWAGLDISQKRSIQDQLNQILTDLRSLSHPTGTPLGGQLEIQCVFTHGDLRPDNITVEPSDDYQFRVTGLLDWEYSGFYPEYYELIRSTNGLSPSVDNDWYLSYLSVFTRTLWHVVVTGLRSGGLRGPVKNIKHIVLTIPFHVTVIHRCRIGNIVHSLNVFIANRSNEDFSNIILRMFRSRILDIGLEEWMRSSSLKGYIEIIGIKTQCPTLKVVRNGVDRKQRAA</sequence>
<dbReference type="PANTHER" id="PTHR21310:SF15">
    <property type="entry name" value="AMINOGLYCOSIDE PHOSPHOTRANSFERASE DOMAIN-CONTAINING PROTEIN"/>
    <property type="match status" value="1"/>
</dbReference>
<dbReference type="CDD" id="cd05120">
    <property type="entry name" value="APH_ChoK_like"/>
    <property type="match status" value="1"/>
</dbReference>
<dbReference type="PANTHER" id="PTHR21310">
    <property type="entry name" value="AMINOGLYCOSIDE PHOSPHOTRANSFERASE-RELATED-RELATED"/>
    <property type="match status" value="1"/>
</dbReference>
<evidence type="ECO:0000313" key="3">
    <source>
        <dbReference type="Proteomes" id="UP000243015"/>
    </source>
</evidence>
<evidence type="ECO:0000313" key="2">
    <source>
        <dbReference type="EMBL" id="OAL62143.1"/>
    </source>
</evidence>
<dbReference type="VEuPathDB" id="FungiDB:TERG_03302"/>
<dbReference type="Pfam" id="PF01636">
    <property type="entry name" value="APH"/>
    <property type="match status" value="1"/>
</dbReference>
<gene>
    <name evidence="2" type="ORF">A7C99_6718</name>
</gene>
<name>A0A178ERS8_TRIRU</name>
<dbReference type="SUPFAM" id="SSF56112">
    <property type="entry name" value="Protein kinase-like (PK-like)"/>
    <property type="match status" value="1"/>
</dbReference>
<dbReference type="Proteomes" id="UP000243015">
    <property type="component" value="Unassembled WGS sequence"/>
</dbReference>
<reference evidence="2 3" key="1">
    <citation type="submission" date="2016-05" db="EMBL/GenBank/DDBJ databases">
        <title>Genome sequencing of Trichophyton rubrum CMCC(F)T1i isolated from hair.</title>
        <authorList>
            <person name="Zhan P."/>
            <person name="Tao Y."/>
            <person name="Liu W."/>
        </authorList>
    </citation>
    <scope>NUCLEOTIDE SEQUENCE [LARGE SCALE GENOMIC DNA]</scope>
    <source>
        <strain evidence="3">CMCC(F)T1i</strain>
    </source>
</reference>
<organism evidence="2 3">
    <name type="scientific">Trichophyton rubrum</name>
    <name type="common">Athlete's foot fungus</name>
    <name type="synonym">Epidermophyton rubrum</name>
    <dbReference type="NCBI Taxonomy" id="5551"/>
    <lineage>
        <taxon>Eukaryota</taxon>
        <taxon>Fungi</taxon>
        <taxon>Dikarya</taxon>
        <taxon>Ascomycota</taxon>
        <taxon>Pezizomycotina</taxon>
        <taxon>Eurotiomycetes</taxon>
        <taxon>Eurotiomycetidae</taxon>
        <taxon>Onygenales</taxon>
        <taxon>Arthrodermataceae</taxon>
        <taxon>Trichophyton</taxon>
    </lineage>
</organism>
<dbReference type="AlphaFoldDB" id="A0A178ERS8"/>